<dbReference type="Gene3D" id="1.10.10.10">
    <property type="entry name" value="Winged helix-like DNA-binding domain superfamily/Winged helix DNA-binding domain"/>
    <property type="match status" value="1"/>
</dbReference>
<accession>A0A0R2JEM2</accession>
<protein>
    <recommendedName>
        <fullName evidence="5">Heat-inducible transcription repressor HrcA</fullName>
    </recommendedName>
</protein>
<evidence type="ECO:0000313" key="8">
    <source>
        <dbReference type="Proteomes" id="UP000051655"/>
    </source>
</evidence>
<dbReference type="SUPFAM" id="SSF46785">
    <property type="entry name" value="Winged helix' DNA-binding domain"/>
    <property type="match status" value="1"/>
</dbReference>
<keyword evidence="8" id="KW-1185">Reference proteome</keyword>
<comment type="function">
    <text evidence="5">Negative regulator of class I heat shock genes (grpE-dnaK-dnaJ and groELS operons). Prevents heat-shock induction of these operons.</text>
</comment>
<dbReference type="InterPro" id="IPR002571">
    <property type="entry name" value="HrcA"/>
</dbReference>
<dbReference type="Pfam" id="PF01628">
    <property type="entry name" value="HrcA"/>
    <property type="match status" value="1"/>
</dbReference>
<dbReference type="GO" id="GO:0003677">
    <property type="term" value="F:DNA binding"/>
    <property type="evidence" value="ECO:0007669"/>
    <property type="project" value="InterPro"/>
</dbReference>
<dbReference type="Proteomes" id="UP000051655">
    <property type="component" value="Unassembled WGS sequence"/>
</dbReference>
<evidence type="ECO:0000256" key="2">
    <source>
        <dbReference type="ARBA" id="ARBA00023015"/>
    </source>
</evidence>
<dbReference type="PIRSF" id="PIRSF005485">
    <property type="entry name" value="HrcA"/>
    <property type="match status" value="1"/>
</dbReference>
<evidence type="ECO:0000256" key="5">
    <source>
        <dbReference type="HAMAP-Rule" id="MF_00081"/>
    </source>
</evidence>
<evidence type="ECO:0000256" key="3">
    <source>
        <dbReference type="ARBA" id="ARBA00023016"/>
    </source>
</evidence>
<dbReference type="PATRIC" id="fig|1616.3.peg.328"/>
<dbReference type="InterPro" id="IPR023120">
    <property type="entry name" value="WHTH_transcript_rep_HrcA_IDD"/>
</dbReference>
<evidence type="ECO:0000313" key="7">
    <source>
        <dbReference type="EMBL" id="KRN75824.1"/>
    </source>
</evidence>
<proteinExistence type="inferred from homology"/>
<dbReference type="InterPro" id="IPR029016">
    <property type="entry name" value="GAF-like_dom_sf"/>
</dbReference>
<dbReference type="Gene3D" id="3.30.390.60">
    <property type="entry name" value="Heat-inducible transcription repressor hrca homolog, domain 3"/>
    <property type="match status" value="1"/>
</dbReference>
<dbReference type="Gene3D" id="3.30.450.40">
    <property type="match status" value="1"/>
</dbReference>
<evidence type="ECO:0000259" key="6">
    <source>
        <dbReference type="Pfam" id="PF01628"/>
    </source>
</evidence>
<gene>
    <name evidence="5" type="primary">hrcA</name>
    <name evidence="7" type="ORF">IV73_GL000323</name>
</gene>
<dbReference type="NCBIfam" id="TIGR00331">
    <property type="entry name" value="hrcA"/>
    <property type="match status" value="1"/>
</dbReference>
<organism evidence="7 8">
    <name type="scientific">Weissella kandleri</name>
    <dbReference type="NCBI Taxonomy" id="1616"/>
    <lineage>
        <taxon>Bacteria</taxon>
        <taxon>Bacillati</taxon>
        <taxon>Bacillota</taxon>
        <taxon>Bacilli</taxon>
        <taxon>Lactobacillales</taxon>
        <taxon>Lactobacillaceae</taxon>
        <taxon>Weissella</taxon>
    </lineage>
</organism>
<feature type="domain" description="Heat-inducible transcription repressor HrcA C-terminal" evidence="6">
    <location>
        <begin position="104"/>
        <end position="320"/>
    </location>
</feature>
<dbReference type="SUPFAM" id="SSF55781">
    <property type="entry name" value="GAF domain-like"/>
    <property type="match status" value="1"/>
</dbReference>
<dbReference type="AlphaFoldDB" id="A0A0R2JEM2"/>
<keyword evidence="1 5" id="KW-0678">Repressor</keyword>
<dbReference type="PANTHER" id="PTHR34824:SF1">
    <property type="entry name" value="HEAT-INDUCIBLE TRANSCRIPTION REPRESSOR HRCA"/>
    <property type="match status" value="1"/>
</dbReference>
<keyword evidence="4 5" id="KW-0804">Transcription</keyword>
<dbReference type="PANTHER" id="PTHR34824">
    <property type="entry name" value="HEAT-INDUCIBLE TRANSCRIPTION REPRESSOR HRCA"/>
    <property type="match status" value="1"/>
</dbReference>
<dbReference type="InterPro" id="IPR021153">
    <property type="entry name" value="HrcA_C"/>
</dbReference>
<dbReference type="EMBL" id="JQBP01000001">
    <property type="protein sequence ID" value="KRN75824.1"/>
    <property type="molecule type" value="Genomic_DNA"/>
</dbReference>
<sequence>MLTERQRIILNAIIADYIHSGKAVGSKALLVDIKLPVSSATIRNEMAHLEMQGLIQKEHTSSGRVPSQQGYRYYVDYLMSLDRSTNRVQAELKHMFSRRFQEVDDLLQQVTKYLADKTRLTVLALKPEARDVRLSGLQLIPIDGQQVMAILVTNDGQTVSQSFRLPKGATVQELQTIISYINGKLVGQSIHEALDSLSGDLPLDLERTIRSPQAFLQLFGDMLSRSIQDKVFMGGRLNVMDFAAGESLKDVKTLFELLEDPIEMRRVIGSVNDGIVIQIGDENIDPHLRPYSLMSTRYAVPRHGFGELAILGPTSMPYAELANLLTEVKQAVAEELVEYY</sequence>
<keyword evidence="3 5" id="KW-0346">Stress response</keyword>
<comment type="similarity">
    <text evidence="5">Belongs to the HrcA family.</text>
</comment>
<evidence type="ECO:0000256" key="1">
    <source>
        <dbReference type="ARBA" id="ARBA00022491"/>
    </source>
</evidence>
<dbReference type="RefSeq" id="WP_057753845.1">
    <property type="nucleotide sequence ID" value="NZ_JQBP01000001.1"/>
</dbReference>
<reference evidence="7 8" key="1">
    <citation type="journal article" date="2015" name="Genome Announc.">
        <title>Expanding the biotechnology potential of lactobacilli through comparative genomics of 213 strains and associated genera.</title>
        <authorList>
            <person name="Sun Z."/>
            <person name="Harris H.M."/>
            <person name="McCann A."/>
            <person name="Guo C."/>
            <person name="Argimon S."/>
            <person name="Zhang W."/>
            <person name="Yang X."/>
            <person name="Jeffery I.B."/>
            <person name="Cooney J.C."/>
            <person name="Kagawa T.F."/>
            <person name="Liu W."/>
            <person name="Song Y."/>
            <person name="Salvetti E."/>
            <person name="Wrobel A."/>
            <person name="Rasinkangas P."/>
            <person name="Parkhill J."/>
            <person name="Rea M.C."/>
            <person name="O'Sullivan O."/>
            <person name="Ritari J."/>
            <person name="Douillard F.P."/>
            <person name="Paul Ross R."/>
            <person name="Yang R."/>
            <person name="Briner A.E."/>
            <person name="Felis G.E."/>
            <person name="de Vos W.M."/>
            <person name="Barrangou R."/>
            <person name="Klaenhammer T.R."/>
            <person name="Caufield P.W."/>
            <person name="Cui Y."/>
            <person name="Zhang H."/>
            <person name="O'Toole P.W."/>
        </authorList>
    </citation>
    <scope>NUCLEOTIDE SEQUENCE [LARGE SCALE GENOMIC DNA]</scope>
    <source>
        <strain evidence="7 8">DSM 20593</strain>
    </source>
</reference>
<comment type="caution">
    <text evidence="7">The sequence shown here is derived from an EMBL/GenBank/DDBJ whole genome shotgun (WGS) entry which is preliminary data.</text>
</comment>
<evidence type="ECO:0000256" key="4">
    <source>
        <dbReference type="ARBA" id="ARBA00023163"/>
    </source>
</evidence>
<dbReference type="GO" id="GO:0045892">
    <property type="term" value="P:negative regulation of DNA-templated transcription"/>
    <property type="evidence" value="ECO:0007669"/>
    <property type="project" value="UniProtKB-UniRule"/>
</dbReference>
<keyword evidence="2 5" id="KW-0805">Transcription regulation</keyword>
<dbReference type="OrthoDB" id="9783139at2"/>
<name>A0A0R2JEM2_9LACO</name>
<dbReference type="HAMAP" id="MF_00081">
    <property type="entry name" value="HrcA"/>
    <property type="match status" value="1"/>
</dbReference>
<dbReference type="STRING" id="1616.IV73_GL000323"/>
<dbReference type="InterPro" id="IPR036390">
    <property type="entry name" value="WH_DNA-bd_sf"/>
</dbReference>
<dbReference type="InterPro" id="IPR036388">
    <property type="entry name" value="WH-like_DNA-bd_sf"/>
</dbReference>